<reference evidence="3" key="1">
    <citation type="journal article" date="2021" name="Nat. Commun.">
        <title>Genetic determinants of endophytism in the Arabidopsis root mycobiome.</title>
        <authorList>
            <person name="Mesny F."/>
            <person name="Miyauchi S."/>
            <person name="Thiergart T."/>
            <person name="Pickel B."/>
            <person name="Atanasova L."/>
            <person name="Karlsson M."/>
            <person name="Huettel B."/>
            <person name="Barry K.W."/>
            <person name="Haridas S."/>
            <person name="Chen C."/>
            <person name="Bauer D."/>
            <person name="Andreopoulos W."/>
            <person name="Pangilinan J."/>
            <person name="LaButti K."/>
            <person name="Riley R."/>
            <person name="Lipzen A."/>
            <person name="Clum A."/>
            <person name="Drula E."/>
            <person name="Henrissat B."/>
            <person name="Kohler A."/>
            <person name="Grigoriev I.V."/>
            <person name="Martin F.M."/>
            <person name="Hacquard S."/>
        </authorList>
    </citation>
    <scope>NUCLEOTIDE SEQUENCE</scope>
    <source>
        <strain evidence="3">MPI-CAGE-CH-0230</strain>
    </source>
</reference>
<proteinExistence type="predicted"/>
<dbReference type="GeneID" id="70177484"/>
<dbReference type="Proteomes" id="UP000756346">
    <property type="component" value="Unassembled WGS sequence"/>
</dbReference>
<feature type="region of interest" description="Disordered" evidence="1">
    <location>
        <begin position="1"/>
        <end position="22"/>
    </location>
</feature>
<sequence length="163" mass="18497">MKGLQMRNIDLARKKRPGTAGPPTIRRAILLCLTRRHSATIRWIETIINRQRAYRPPVEPGSASKAGNQAPSEALIFCVVPNLGTAYLHIMCPTAPEDQAIQDSRRLDRVALPSSVRHQHRVADRQPQRRCVYMYMICAFILSVTSVTLQRYSNIVISTRTYI</sequence>
<evidence type="ECO:0000256" key="1">
    <source>
        <dbReference type="SAM" id="MobiDB-lite"/>
    </source>
</evidence>
<keyword evidence="4" id="KW-1185">Reference proteome</keyword>
<dbReference type="EMBL" id="JAGTJQ010000001">
    <property type="protein sequence ID" value="KAH7040508.1"/>
    <property type="molecule type" value="Genomic_DNA"/>
</dbReference>
<evidence type="ECO:0000313" key="4">
    <source>
        <dbReference type="Proteomes" id="UP000756346"/>
    </source>
</evidence>
<evidence type="ECO:0000313" key="3">
    <source>
        <dbReference type="EMBL" id="KAH7040508.1"/>
    </source>
</evidence>
<protein>
    <submittedName>
        <fullName evidence="3">Uncharacterized protein</fullName>
    </submittedName>
</protein>
<comment type="caution">
    <text evidence="3">The sequence shown here is derived from an EMBL/GenBank/DDBJ whole genome shotgun (WGS) entry which is preliminary data.</text>
</comment>
<feature type="transmembrane region" description="Helical" evidence="2">
    <location>
        <begin position="131"/>
        <end position="149"/>
    </location>
</feature>
<dbReference type="AlphaFoldDB" id="A0A9P8YI92"/>
<keyword evidence="2" id="KW-0812">Transmembrane</keyword>
<accession>A0A9P8YI92</accession>
<dbReference type="RefSeq" id="XP_046018563.1">
    <property type="nucleotide sequence ID" value="XM_046147938.1"/>
</dbReference>
<name>A0A9P8YI92_9PEZI</name>
<evidence type="ECO:0000256" key="2">
    <source>
        <dbReference type="SAM" id="Phobius"/>
    </source>
</evidence>
<keyword evidence="2" id="KW-1133">Transmembrane helix</keyword>
<keyword evidence="2" id="KW-0472">Membrane</keyword>
<gene>
    <name evidence="3" type="ORF">B0I36DRAFT_11451</name>
</gene>
<organism evidence="3 4">
    <name type="scientific">Microdochium trichocladiopsis</name>
    <dbReference type="NCBI Taxonomy" id="1682393"/>
    <lineage>
        <taxon>Eukaryota</taxon>
        <taxon>Fungi</taxon>
        <taxon>Dikarya</taxon>
        <taxon>Ascomycota</taxon>
        <taxon>Pezizomycotina</taxon>
        <taxon>Sordariomycetes</taxon>
        <taxon>Xylariomycetidae</taxon>
        <taxon>Xylariales</taxon>
        <taxon>Microdochiaceae</taxon>
        <taxon>Microdochium</taxon>
    </lineage>
</organism>